<proteinExistence type="inferred from homology"/>
<gene>
    <name evidence="6" type="ORF">GUITHDRAFT_151198</name>
</gene>
<feature type="domain" description="Protein kinase" evidence="5">
    <location>
        <begin position="55"/>
        <end position="314"/>
    </location>
</feature>
<dbReference type="SMART" id="SM00220">
    <property type="entry name" value="S_TKc"/>
    <property type="match status" value="1"/>
</dbReference>
<dbReference type="Proteomes" id="UP000011087">
    <property type="component" value="Unassembled WGS sequence"/>
</dbReference>
<organism evidence="6">
    <name type="scientific">Guillardia theta (strain CCMP2712)</name>
    <name type="common">Cryptophyte</name>
    <dbReference type="NCBI Taxonomy" id="905079"/>
    <lineage>
        <taxon>Eukaryota</taxon>
        <taxon>Cryptophyceae</taxon>
        <taxon>Pyrenomonadales</taxon>
        <taxon>Geminigeraceae</taxon>
        <taxon>Guillardia</taxon>
    </lineage>
</organism>
<feature type="binding site" evidence="3">
    <location>
        <position position="82"/>
    </location>
    <ligand>
        <name>ATP</name>
        <dbReference type="ChEBI" id="CHEBI:30616"/>
    </ligand>
</feature>
<dbReference type="OrthoDB" id="5984265at2759"/>
<dbReference type="PROSITE" id="PS00108">
    <property type="entry name" value="PROTEIN_KINASE_ST"/>
    <property type="match status" value="1"/>
</dbReference>
<keyword evidence="1 3" id="KW-0547">Nucleotide-binding</keyword>
<evidence type="ECO:0000259" key="5">
    <source>
        <dbReference type="PROSITE" id="PS50011"/>
    </source>
</evidence>
<dbReference type="PaxDb" id="55529-EKX50610"/>
<dbReference type="HOGENOM" id="CLU_000288_7_35_1"/>
<evidence type="ECO:0000256" key="1">
    <source>
        <dbReference type="ARBA" id="ARBA00022741"/>
    </source>
</evidence>
<reference evidence="8" key="2">
    <citation type="submission" date="2012-11" db="EMBL/GenBank/DDBJ databases">
        <authorList>
            <person name="Kuo A."/>
            <person name="Curtis B.A."/>
            <person name="Tanifuji G."/>
            <person name="Burki F."/>
            <person name="Gruber A."/>
            <person name="Irimia M."/>
            <person name="Maruyama S."/>
            <person name="Arias M.C."/>
            <person name="Ball S.G."/>
            <person name="Gile G.H."/>
            <person name="Hirakawa Y."/>
            <person name="Hopkins J.F."/>
            <person name="Rensing S.A."/>
            <person name="Schmutz J."/>
            <person name="Symeonidi A."/>
            <person name="Elias M."/>
            <person name="Eveleigh R.J."/>
            <person name="Herman E.K."/>
            <person name="Klute M.J."/>
            <person name="Nakayama T."/>
            <person name="Obornik M."/>
            <person name="Reyes-Prieto A."/>
            <person name="Armbrust E.V."/>
            <person name="Aves S.J."/>
            <person name="Beiko R.G."/>
            <person name="Coutinho P."/>
            <person name="Dacks J.B."/>
            <person name="Durnford D.G."/>
            <person name="Fast N.M."/>
            <person name="Green B.R."/>
            <person name="Grisdale C."/>
            <person name="Hempe F."/>
            <person name="Henrissat B."/>
            <person name="Hoppner M.P."/>
            <person name="Ishida K.-I."/>
            <person name="Kim E."/>
            <person name="Koreny L."/>
            <person name="Kroth P.G."/>
            <person name="Liu Y."/>
            <person name="Malik S.-B."/>
            <person name="Maier U.G."/>
            <person name="McRose D."/>
            <person name="Mock T."/>
            <person name="Neilson J.A."/>
            <person name="Onodera N.T."/>
            <person name="Poole A.M."/>
            <person name="Pritham E.J."/>
            <person name="Richards T.A."/>
            <person name="Rocap G."/>
            <person name="Roy S.W."/>
            <person name="Sarai C."/>
            <person name="Schaack S."/>
            <person name="Shirato S."/>
            <person name="Slamovits C.H."/>
            <person name="Spencer D.F."/>
            <person name="Suzuki S."/>
            <person name="Worden A.Z."/>
            <person name="Zauner S."/>
            <person name="Barry K."/>
            <person name="Bell C."/>
            <person name="Bharti A.K."/>
            <person name="Crow J.A."/>
            <person name="Grimwood J."/>
            <person name="Kramer R."/>
            <person name="Lindquist E."/>
            <person name="Lucas S."/>
            <person name="Salamov A."/>
            <person name="McFadden G.I."/>
            <person name="Lane C.E."/>
            <person name="Keeling P.J."/>
            <person name="Gray M.W."/>
            <person name="Grigoriev I.V."/>
            <person name="Archibald J.M."/>
        </authorList>
    </citation>
    <scope>NUCLEOTIDE SEQUENCE</scope>
    <source>
        <strain evidence="8">CCMP2712</strain>
    </source>
</reference>
<dbReference type="Pfam" id="PF00069">
    <property type="entry name" value="Pkinase"/>
    <property type="match status" value="1"/>
</dbReference>
<dbReference type="KEGG" id="gtt:GUITHDRAFT_151198"/>
<dbReference type="PANTHER" id="PTHR44329">
    <property type="entry name" value="SERINE/THREONINE-PROTEIN KINASE TNNI3K-RELATED"/>
    <property type="match status" value="1"/>
</dbReference>
<dbReference type="InterPro" id="IPR017441">
    <property type="entry name" value="Protein_kinase_ATP_BS"/>
</dbReference>
<protein>
    <recommendedName>
        <fullName evidence="5">Protein kinase domain-containing protein</fullName>
    </recommendedName>
</protein>
<keyword evidence="4" id="KW-0808">Transferase</keyword>
<keyword evidence="2 3" id="KW-0067">ATP-binding</keyword>
<dbReference type="InterPro" id="IPR008271">
    <property type="entry name" value="Ser/Thr_kinase_AS"/>
</dbReference>
<dbReference type="PROSITE" id="PS00107">
    <property type="entry name" value="PROTEIN_KINASE_ATP"/>
    <property type="match status" value="1"/>
</dbReference>
<evidence type="ECO:0000256" key="3">
    <source>
        <dbReference type="PROSITE-ProRule" id="PRU10141"/>
    </source>
</evidence>
<dbReference type="GO" id="GO:0005524">
    <property type="term" value="F:ATP binding"/>
    <property type="evidence" value="ECO:0007669"/>
    <property type="project" value="UniProtKB-UniRule"/>
</dbReference>
<dbReference type="AlphaFoldDB" id="L1JQY8"/>
<dbReference type="EMBL" id="JH992978">
    <property type="protein sequence ID" value="EKX50610.1"/>
    <property type="molecule type" value="Genomic_DNA"/>
</dbReference>
<reference evidence="7" key="3">
    <citation type="submission" date="2015-06" db="UniProtKB">
        <authorList>
            <consortium name="EnsemblProtists"/>
        </authorList>
    </citation>
    <scope>IDENTIFICATION</scope>
</reference>
<keyword evidence="4" id="KW-0418">Kinase</keyword>
<keyword evidence="8" id="KW-1185">Reference proteome</keyword>
<dbReference type="PROSITE" id="PS50011">
    <property type="entry name" value="PROTEIN_KINASE_DOM"/>
    <property type="match status" value="1"/>
</dbReference>
<dbReference type="GO" id="GO:0004674">
    <property type="term" value="F:protein serine/threonine kinase activity"/>
    <property type="evidence" value="ECO:0007669"/>
    <property type="project" value="UniProtKB-KW"/>
</dbReference>
<dbReference type="PIRSF" id="PIRSF000654">
    <property type="entry name" value="Integrin-linked_kinase"/>
    <property type="match status" value="1"/>
</dbReference>
<dbReference type="GeneID" id="17307261"/>
<evidence type="ECO:0000256" key="4">
    <source>
        <dbReference type="RuleBase" id="RU000304"/>
    </source>
</evidence>
<evidence type="ECO:0000313" key="7">
    <source>
        <dbReference type="EnsemblProtists" id="EKX50610"/>
    </source>
</evidence>
<dbReference type="EnsemblProtists" id="EKX50610">
    <property type="protein sequence ID" value="EKX50610"/>
    <property type="gene ID" value="GUITHDRAFT_151198"/>
</dbReference>
<sequence length="335" mass="38147">MYIVQGKPGESSLYPYTQSLLPEAAKISNDATIHHPQEAFMKVTQGHWEVREDEVQWGQKIGEGANAVVFKCKVRGVTCVAKRLKKGMQARSQSYKDLIMELDILTTVALQPHSNLVRFIGASIWDPENPIIFEEYVNGPTLDRYLLARFGNRMGRKTIFSWSLDILKALDYLHSRDPIILHRDVKPANLMLTRDLTTLKLADFGMCKPVDRSVRDVVKHHGHTGTLRYMAPEVLSQRLGNYNEKADIYSASLVLWYLATCQRPPDNDLQRIYERPELEAVKWPSFEGLIQRMWAQDSNQRPSARECMDAMNAFPDKPDISSGIAPGRPTCCNLQ</sequence>
<dbReference type="InterPro" id="IPR000719">
    <property type="entry name" value="Prot_kinase_dom"/>
</dbReference>
<dbReference type="OMA" id="HETQQNT"/>
<accession>L1JQY8</accession>
<dbReference type="SUPFAM" id="SSF56112">
    <property type="entry name" value="Protein kinase-like (PK-like)"/>
    <property type="match status" value="1"/>
</dbReference>
<evidence type="ECO:0000256" key="2">
    <source>
        <dbReference type="ARBA" id="ARBA00022840"/>
    </source>
</evidence>
<dbReference type="InterPro" id="IPR051681">
    <property type="entry name" value="Ser/Thr_Kinases-Pseudokinases"/>
</dbReference>
<dbReference type="eggNOG" id="KOG0192">
    <property type="taxonomic scope" value="Eukaryota"/>
</dbReference>
<comment type="similarity">
    <text evidence="4">Belongs to the protein kinase superfamily.</text>
</comment>
<keyword evidence="4" id="KW-0723">Serine/threonine-protein kinase</keyword>
<dbReference type="InterPro" id="IPR011009">
    <property type="entry name" value="Kinase-like_dom_sf"/>
</dbReference>
<dbReference type="RefSeq" id="XP_005837590.1">
    <property type="nucleotide sequence ID" value="XM_005837533.1"/>
</dbReference>
<reference evidence="6 8" key="1">
    <citation type="journal article" date="2012" name="Nature">
        <title>Algal genomes reveal evolutionary mosaicism and the fate of nucleomorphs.</title>
        <authorList>
            <consortium name="DOE Joint Genome Institute"/>
            <person name="Curtis B.A."/>
            <person name="Tanifuji G."/>
            <person name="Burki F."/>
            <person name="Gruber A."/>
            <person name="Irimia M."/>
            <person name="Maruyama S."/>
            <person name="Arias M.C."/>
            <person name="Ball S.G."/>
            <person name="Gile G.H."/>
            <person name="Hirakawa Y."/>
            <person name="Hopkins J.F."/>
            <person name="Kuo A."/>
            <person name="Rensing S.A."/>
            <person name="Schmutz J."/>
            <person name="Symeonidi A."/>
            <person name="Elias M."/>
            <person name="Eveleigh R.J."/>
            <person name="Herman E.K."/>
            <person name="Klute M.J."/>
            <person name="Nakayama T."/>
            <person name="Obornik M."/>
            <person name="Reyes-Prieto A."/>
            <person name="Armbrust E.V."/>
            <person name="Aves S.J."/>
            <person name="Beiko R.G."/>
            <person name="Coutinho P."/>
            <person name="Dacks J.B."/>
            <person name="Durnford D.G."/>
            <person name="Fast N.M."/>
            <person name="Green B.R."/>
            <person name="Grisdale C.J."/>
            <person name="Hempel F."/>
            <person name="Henrissat B."/>
            <person name="Hoppner M.P."/>
            <person name="Ishida K."/>
            <person name="Kim E."/>
            <person name="Koreny L."/>
            <person name="Kroth P.G."/>
            <person name="Liu Y."/>
            <person name="Malik S.B."/>
            <person name="Maier U.G."/>
            <person name="McRose D."/>
            <person name="Mock T."/>
            <person name="Neilson J.A."/>
            <person name="Onodera N.T."/>
            <person name="Poole A.M."/>
            <person name="Pritham E.J."/>
            <person name="Richards T.A."/>
            <person name="Rocap G."/>
            <person name="Roy S.W."/>
            <person name="Sarai C."/>
            <person name="Schaack S."/>
            <person name="Shirato S."/>
            <person name="Slamovits C.H."/>
            <person name="Spencer D.F."/>
            <person name="Suzuki S."/>
            <person name="Worden A.Z."/>
            <person name="Zauner S."/>
            <person name="Barry K."/>
            <person name="Bell C."/>
            <person name="Bharti A.K."/>
            <person name="Crow J.A."/>
            <person name="Grimwood J."/>
            <person name="Kramer R."/>
            <person name="Lindquist E."/>
            <person name="Lucas S."/>
            <person name="Salamov A."/>
            <person name="McFadden G.I."/>
            <person name="Lane C.E."/>
            <person name="Keeling P.J."/>
            <person name="Gray M.W."/>
            <person name="Grigoriev I.V."/>
            <person name="Archibald J.M."/>
        </authorList>
    </citation>
    <scope>NUCLEOTIDE SEQUENCE</scope>
    <source>
        <strain evidence="6 8">CCMP2712</strain>
    </source>
</reference>
<name>L1JQY8_GUITC</name>
<evidence type="ECO:0000313" key="8">
    <source>
        <dbReference type="Proteomes" id="UP000011087"/>
    </source>
</evidence>
<evidence type="ECO:0000313" key="6">
    <source>
        <dbReference type="EMBL" id="EKX50610.1"/>
    </source>
</evidence>
<dbReference type="Gene3D" id="1.10.510.10">
    <property type="entry name" value="Transferase(Phosphotransferase) domain 1"/>
    <property type="match status" value="1"/>
</dbReference>
<dbReference type="STRING" id="905079.L1JQY8"/>